<dbReference type="EMBL" id="KT007042">
    <property type="protein sequence ID" value="AKQ04522.1"/>
    <property type="molecule type" value="Genomic_DNA"/>
</dbReference>
<dbReference type="Gene3D" id="3.30.70.2650">
    <property type="match status" value="1"/>
</dbReference>
<proteinExistence type="predicted"/>
<feature type="domain" description="Transcriptional repressor PaaX-like central Cas2-like" evidence="1">
    <location>
        <begin position="93"/>
        <end position="164"/>
    </location>
</feature>
<reference evidence="2" key="1">
    <citation type="journal article" date="2015" name="ISME J.">
        <title>Aquifer environment selects for microbial species cohorts in sediment and groundwater.</title>
        <authorList>
            <person name="Hug L.A."/>
            <person name="Thomas B.C."/>
            <person name="Brown C.T."/>
            <person name="Frischkorn K.R."/>
            <person name="Williams K.H."/>
            <person name="Tringe S.G."/>
            <person name="Banfield J.F."/>
        </authorList>
    </citation>
    <scope>NUCLEOTIDE SEQUENCE</scope>
</reference>
<evidence type="ECO:0000259" key="1">
    <source>
        <dbReference type="Pfam" id="PF20803"/>
    </source>
</evidence>
<dbReference type="Pfam" id="PF20803">
    <property type="entry name" value="PaaX_M"/>
    <property type="match status" value="1"/>
</dbReference>
<dbReference type="InterPro" id="IPR048846">
    <property type="entry name" value="PaaX-like_central"/>
</dbReference>
<accession>A0A0H4TDB0</accession>
<evidence type="ECO:0000313" key="2">
    <source>
        <dbReference type="EMBL" id="AKQ04522.1"/>
    </source>
</evidence>
<name>A0A0H4TDB0_9BACT</name>
<protein>
    <recommendedName>
        <fullName evidence="1">Transcriptional repressor PaaX-like central Cas2-like domain-containing protein</fullName>
    </recommendedName>
</protein>
<dbReference type="AlphaFoldDB" id="A0A0H4TDB0"/>
<organism evidence="2">
    <name type="scientific">uncultured Parcubacteria bacterium Rifle_16ft_4_minimus_5918</name>
    <dbReference type="NCBI Taxonomy" id="1665142"/>
    <lineage>
        <taxon>Bacteria</taxon>
        <taxon>Candidatus Parcubacteria</taxon>
        <taxon>environmental samples</taxon>
    </lineage>
</organism>
<sequence length="177" mass="20854">MVERKHVIKLKKLFSAGGEGINLAQSILCSIALGEKLPPHLHESREARRILYGFRRYRFIRHVAGENTNVLTPKGENKLQDILIDEVMIKNPKKWDGKWSLVMYDLPIRFKKARDAFRWKLKDLGFFKFQKSAWIYPYPCEGEILFVADFFGVRRHIEILEVDKILDDKKLKTYFGL</sequence>